<evidence type="ECO:0000313" key="2">
    <source>
        <dbReference type="EMBL" id="KMQ81550.1"/>
    </source>
</evidence>
<reference evidence="2 3" key="1">
    <citation type="submission" date="2015-04" db="EMBL/GenBank/DDBJ databases">
        <title>Lasius niger genome sequencing.</title>
        <authorList>
            <person name="Konorov E.A."/>
            <person name="Nikitin M.A."/>
            <person name="Kirill M.V."/>
            <person name="Chang P."/>
        </authorList>
    </citation>
    <scope>NUCLEOTIDE SEQUENCE [LARGE SCALE GENOMIC DNA]</scope>
    <source>
        <tissue evidence="2">Whole</tissue>
    </source>
</reference>
<feature type="compositionally biased region" description="Low complexity" evidence="1">
    <location>
        <begin position="59"/>
        <end position="74"/>
    </location>
</feature>
<feature type="non-terminal residue" evidence="2">
    <location>
        <position position="1"/>
    </location>
</feature>
<dbReference type="Pfam" id="PF03564">
    <property type="entry name" value="DUF1759"/>
    <property type="match status" value="1"/>
</dbReference>
<dbReference type="Proteomes" id="UP000036403">
    <property type="component" value="Unassembled WGS sequence"/>
</dbReference>
<dbReference type="AlphaFoldDB" id="A0A0J7MLN9"/>
<keyword evidence="3" id="KW-1185">Reference proteome</keyword>
<sequence>KFEEQHTTLVTLHRDAVRNLDYKKKDYIGTVEDTYLTQKGILLDYAAELAHQNQPPASPTTRTESTTSRSTLPRIQLPQFSGKYEDWPAFRDLFQSMIDRDSNLSGVEKLHYLKIVLAKIHFPAENEIRIRNRAEKDSPWRGLHRRHVRKHWSSD</sequence>
<dbReference type="PaxDb" id="67767-A0A0J7MLN9"/>
<feature type="region of interest" description="Disordered" evidence="1">
    <location>
        <begin position="52"/>
        <end position="74"/>
    </location>
</feature>
<evidence type="ECO:0000256" key="1">
    <source>
        <dbReference type="SAM" id="MobiDB-lite"/>
    </source>
</evidence>
<name>A0A0J7MLN9_LASNI</name>
<accession>A0A0J7MLN9</accession>
<evidence type="ECO:0000313" key="3">
    <source>
        <dbReference type="Proteomes" id="UP000036403"/>
    </source>
</evidence>
<protein>
    <submittedName>
        <fullName evidence="2">Uncharacterized protein</fullName>
    </submittedName>
</protein>
<comment type="caution">
    <text evidence="2">The sequence shown here is derived from an EMBL/GenBank/DDBJ whole genome shotgun (WGS) entry which is preliminary data.</text>
</comment>
<organism evidence="2 3">
    <name type="scientific">Lasius niger</name>
    <name type="common">Black garden ant</name>
    <dbReference type="NCBI Taxonomy" id="67767"/>
    <lineage>
        <taxon>Eukaryota</taxon>
        <taxon>Metazoa</taxon>
        <taxon>Ecdysozoa</taxon>
        <taxon>Arthropoda</taxon>
        <taxon>Hexapoda</taxon>
        <taxon>Insecta</taxon>
        <taxon>Pterygota</taxon>
        <taxon>Neoptera</taxon>
        <taxon>Endopterygota</taxon>
        <taxon>Hymenoptera</taxon>
        <taxon>Apocrita</taxon>
        <taxon>Aculeata</taxon>
        <taxon>Formicoidea</taxon>
        <taxon>Formicidae</taxon>
        <taxon>Formicinae</taxon>
        <taxon>Lasius</taxon>
        <taxon>Lasius</taxon>
    </lineage>
</organism>
<dbReference type="EMBL" id="LBMM01034317">
    <property type="protein sequence ID" value="KMQ81550.1"/>
    <property type="molecule type" value="Genomic_DNA"/>
</dbReference>
<dbReference type="OrthoDB" id="7617087at2759"/>
<proteinExistence type="predicted"/>
<gene>
    <name evidence="2" type="ORF">RF55_25990</name>
</gene>
<dbReference type="InterPro" id="IPR005312">
    <property type="entry name" value="DUF1759"/>
</dbReference>